<dbReference type="PROSITE" id="PS51257">
    <property type="entry name" value="PROKAR_LIPOPROTEIN"/>
    <property type="match status" value="1"/>
</dbReference>
<reference evidence="3 4" key="1">
    <citation type="submission" date="2017-07" db="EMBL/GenBank/DDBJ databases">
        <title>Annotated genome sequence of Bacterioplanes sanyensis isolated from Red Sea.</title>
        <authorList>
            <person name="Rehman Z.U."/>
        </authorList>
    </citation>
    <scope>NUCLEOTIDE SEQUENCE [LARGE SCALE GENOMIC DNA]</scope>
    <source>
        <strain evidence="3 4">NV9</strain>
    </source>
</reference>
<feature type="region of interest" description="Disordered" evidence="1">
    <location>
        <begin position="18"/>
        <end position="43"/>
    </location>
</feature>
<protein>
    <recommendedName>
        <fullName evidence="5">Lipocalin-like domain-containing protein</fullName>
    </recommendedName>
</protein>
<dbReference type="EMBL" id="CP022530">
    <property type="protein sequence ID" value="ASP39284.1"/>
    <property type="molecule type" value="Genomic_DNA"/>
</dbReference>
<gene>
    <name evidence="3" type="ORF">CHH28_11615</name>
</gene>
<feature type="signal peptide" evidence="2">
    <location>
        <begin position="1"/>
        <end position="22"/>
    </location>
</feature>
<evidence type="ECO:0008006" key="5">
    <source>
        <dbReference type="Google" id="ProtNLM"/>
    </source>
</evidence>
<keyword evidence="2" id="KW-0732">Signal</keyword>
<organism evidence="3 4">
    <name type="scientific">Bacterioplanes sanyensis</name>
    <dbReference type="NCBI Taxonomy" id="1249553"/>
    <lineage>
        <taxon>Bacteria</taxon>
        <taxon>Pseudomonadati</taxon>
        <taxon>Pseudomonadota</taxon>
        <taxon>Gammaproteobacteria</taxon>
        <taxon>Oceanospirillales</taxon>
        <taxon>Oceanospirillaceae</taxon>
        <taxon>Bacterioplanes</taxon>
    </lineage>
</organism>
<feature type="chain" id="PRO_5012103848" description="Lipocalin-like domain-containing protein" evidence="2">
    <location>
        <begin position="23"/>
        <end position="394"/>
    </location>
</feature>
<dbReference type="KEGG" id="bsan:CHH28_11615"/>
<dbReference type="Proteomes" id="UP000202440">
    <property type="component" value="Chromosome"/>
</dbReference>
<keyword evidence="4" id="KW-1185">Reference proteome</keyword>
<proteinExistence type="predicted"/>
<evidence type="ECO:0000256" key="2">
    <source>
        <dbReference type="SAM" id="SignalP"/>
    </source>
</evidence>
<evidence type="ECO:0000313" key="4">
    <source>
        <dbReference type="Proteomes" id="UP000202440"/>
    </source>
</evidence>
<dbReference type="AlphaFoldDB" id="A0A222FL86"/>
<sequence>MNKALIWLACAAALTACGGSSGGSSNDSSATGTIPAETRSDVDGDWNVAMNDPGGFDEYWLSINSGQTTARLYTLDYDNGCFYQDDYQLAESGQSRWTLSKDGIAIQLLNDNGALALQTPAGKYGLSRLSSPISLAAYSTCSDATNPTPEPTPEQPSENGVALSDLSGVWQLGSEQAFVSIQASGSYDHYQWQDTNACYVLSEGRIQKTGSASFMVDTQSQGQLSMTVAKDGEVWRYQSDRFSGVLKAASIRASELNNVCVTAPIPELPSLASRDTTFSWDDLLTIYGVWESHSFGSLSAIYYFHSPRAVRPFYRNEQGCFEEDREYLLVSEGDGWFHLSLGGHVSDNFYGFNRVSDSELSLFKHYTDLQRTTSHNLTASSITSDQLWNGYCLQ</sequence>
<name>A0A222FL86_9GAMM</name>
<feature type="compositionally biased region" description="Low complexity" evidence="1">
    <location>
        <begin position="18"/>
        <end position="32"/>
    </location>
</feature>
<accession>A0A222FL86</accession>
<evidence type="ECO:0000313" key="3">
    <source>
        <dbReference type="EMBL" id="ASP39284.1"/>
    </source>
</evidence>
<feature type="region of interest" description="Disordered" evidence="1">
    <location>
        <begin position="140"/>
        <end position="161"/>
    </location>
</feature>
<evidence type="ECO:0000256" key="1">
    <source>
        <dbReference type="SAM" id="MobiDB-lite"/>
    </source>
</evidence>
<dbReference type="RefSeq" id="WP_094060464.1">
    <property type="nucleotide sequence ID" value="NZ_CP022530.1"/>
</dbReference>